<dbReference type="Pfam" id="PF01590">
    <property type="entry name" value="GAF"/>
    <property type="match status" value="1"/>
</dbReference>
<evidence type="ECO:0000259" key="1">
    <source>
        <dbReference type="PROSITE" id="PS51832"/>
    </source>
</evidence>
<dbReference type="InterPro" id="IPR037522">
    <property type="entry name" value="HD_GYP_dom"/>
</dbReference>
<dbReference type="Gene3D" id="3.30.450.40">
    <property type="match status" value="1"/>
</dbReference>
<reference evidence="2" key="1">
    <citation type="submission" date="2016-10" db="EMBL/GenBank/DDBJ databases">
        <authorList>
            <person name="de Groot N.N."/>
        </authorList>
    </citation>
    <scope>NUCLEOTIDE SEQUENCE</scope>
</reference>
<dbReference type="InterPro" id="IPR003018">
    <property type="entry name" value="GAF"/>
</dbReference>
<proteinExistence type="predicted"/>
<dbReference type="PANTHER" id="PTHR43155">
    <property type="entry name" value="CYCLIC DI-GMP PHOSPHODIESTERASE PA4108-RELATED"/>
    <property type="match status" value="1"/>
</dbReference>
<dbReference type="PROSITE" id="PS51832">
    <property type="entry name" value="HD_GYP"/>
    <property type="match status" value="1"/>
</dbReference>
<gene>
    <name evidence="2" type="ORF">MNB_SM-5-163</name>
</gene>
<dbReference type="CDD" id="cd07735">
    <property type="entry name" value="class_II_PDE_MBL-fold"/>
    <property type="match status" value="1"/>
</dbReference>
<evidence type="ECO:0000313" key="2">
    <source>
        <dbReference type="EMBL" id="SFV58359.1"/>
    </source>
</evidence>
<dbReference type="Gene3D" id="1.10.3210.10">
    <property type="entry name" value="Hypothetical protein af1432"/>
    <property type="match status" value="2"/>
</dbReference>
<dbReference type="Gene3D" id="3.60.15.10">
    <property type="entry name" value="Ribonuclease Z/Hydroxyacylglutathione hydrolase-like"/>
    <property type="match status" value="1"/>
</dbReference>
<dbReference type="SUPFAM" id="SSF55781">
    <property type="entry name" value="GAF domain-like"/>
    <property type="match status" value="1"/>
</dbReference>
<dbReference type="InterPro" id="IPR003607">
    <property type="entry name" value="HD/PDEase_dom"/>
</dbReference>
<dbReference type="PANTHER" id="PTHR43155:SF2">
    <property type="entry name" value="CYCLIC DI-GMP PHOSPHODIESTERASE PA4108"/>
    <property type="match status" value="1"/>
</dbReference>
<dbReference type="GO" id="GO:0006198">
    <property type="term" value="P:cAMP catabolic process"/>
    <property type="evidence" value="ECO:0007669"/>
    <property type="project" value="InterPro"/>
</dbReference>
<dbReference type="SMART" id="SM00849">
    <property type="entry name" value="Lactamase_B"/>
    <property type="match status" value="1"/>
</dbReference>
<dbReference type="CDD" id="cd00077">
    <property type="entry name" value="HDc"/>
    <property type="match status" value="1"/>
</dbReference>
<dbReference type="InterPro" id="IPR029016">
    <property type="entry name" value="GAF-like_dom_sf"/>
</dbReference>
<sequence length="783" mass="89059">MIGIKFLGSGGSVSSDTYTSCIQITNNTLIDAGNIMHSLGARAQWINNIYLSHSHLDHVIDIPFLLDNFFERREETLKLYGLPQTIKTVKEHIYNNDIWPDFTEIRLPNSVQPALEFIPIEAGKSYQIEDNITLTPFESIHTVPCCGYIIEKEGDALFYSGDTFKNKKLWEYINNHKNIHALIIDVSFPNALKRVAQQSRHLTAELLEEDRKNLTRDDLKLYINHLKPLYKEEIIQELAAIGIDGSSVIEDGDIITYQEGKHIKSSENLHERIKGLNQIGIALSAEHDIERLLEDIVARTKEITEADGGTLYLIENNKLLFKVVQTDTLNIKMGGKSGKITWPPLPMYLEDGRPNKKMVAVMCALEGRVINIPDVYKAEGFSFDGTKKFDKSTGYRSKSMLVIPLHDHENKIIGVLQLINKQDFLNNRVIPFSQEDETITLSLASQAAVAITKVKLIDELEKLLEAFLKSIIYAIGKKSPYTAGHIKRMVALSLMIAKSVSADTQSYPKIHYTDDAMQELNFAALMHDIGKLATPEQVVDKATKLEKIYDRVHVIKMRIELIKKEFEIAYLKKEITQEEYEKNIQELDGYYKVIEKSNIGVEYTPDESVNLFEMLAKKSYKINGKSYRVLTKDEAYNLSVRKGTLTDEERQIINDHAAISLEILKKLPFPQKYKDIPEIAGSHHEKINGTGYPRGLKGDEISFEARILAIADIFEALTASDRPYKKANKLSTAMKILYFMAKENELDKGLVKYFYKSGIYKKYAEKFLPPKNIDAVTVNFDDL</sequence>
<dbReference type="InterPro" id="IPR036866">
    <property type="entry name" value="RibonucZ/Hydroxyglut_hydro"/>
</dbReference>
<dbReference type="InterPro" id="IPR000396">
    <property type="entry name" value="Pdiesterase2"/>
</dbReference>
<dbReference type="Pfam" id="PF23023">
    <property type="entry name" value="Anti-Pycsar_Apyc1"/>
    <property type="match status" value="1"/>
</dbReference>
<name>A0A1W1BXU9_9ZZZZ</name>
<dbReference type="Pfam" id="PF13487">
    <property type="entry name" value="HD_5"/>
    <property type="match status" value="1"/>
</dbReference>
<protein>
    <submittedName>
        <fullName evidence="2">Chemotactic transducer-related protein</fullName>
    </submittedName>
</protein>
<dbReference type="SMART" id="SM00065">
    <property type="entry name" value="GAF"/>
    <property type="match status" value="1"/>
</dbReference>
<dbReference type="SUPFAM" id="SSF56281">
    <property type="entry name" value="Metallo-hydrolase/oxidoreductase"/>
    <property type="match status" value="1"/>
</dbReference>
<feature type="domain" description="HD-GYP" evidence="1">
    <location>
        <begin position="558"/>
        <end position="769"/>
    </location>
</feature>
<dbReference type="SUPFAM" id="SSF109604">
    <property type="entry name" value="HD-domain/PDEase-like"/>
    <property type="match status" value="1"/>
</dbReference>
<dbReference type="AlphaFoldDB" id="A0A1W1BXU9"/>
<dbReference type="InterPro" id="IPR001279">
    <property type="entry name" value="Metallo-B-lactamas"/>
</dbReference>
<dbReference type="GO" id="GO:0004115">
    <property type="term" value="F:3',5'-cyclic-AMP phosphodiesterase activity"/>
    <property type="evidence" value="ECO:0007669"/>
    <property type="project" value="InterPro"/>
</dbReference>
<dbReference type="SMART" id="SM00471">
    <property type="entry name" value="HDc"/>
    <property type="match status" value="1"/>
</dbReference>
<dbReference type="PRINTS" id="PR00388">
    <property type="entry name" value="PDIESTERASE2"/>
</dbReference>
<organism evidence="2">
    <name type="scientific">hydrothermal vent metagenome</name>
    <dbReference type="NCBI Taxonomy" id="652676"/>
    <lineage>
        <taxon>unclassified sequences</taxon>
        <taxon>metagenomes</taxon>
        <taxon>ecological metagenomes</taxon>
    </lineage>
</organism>
<dbReference type="EMBL" id="FPHH01000049">
    <property type="protein sequence ID" value="SFV58359.1"/>
    <property type="molecule type" value="Genomic_DNA"/>
</dbReference>
<accession>A0A1W1BXU9</accession>